<evidence type="ECO:0000256" key="6">
    <source>
        <dbReference type="ARBA" id="ARBA00022989"/>
    </source>
</evidence>
<dbReference type="SUPFAM" id="SSF56784">
    <property type="entry name" value="HAD-like"/>
    <property type="match status" value="1"/>
</dbReference>
<dbReference type="SUPFAM" id="SSF81665">
    <property type="entry name" value="Calcium ATPase, transmembrane domain M"/>
    <property type="match status" value="1"/>
</dbReference>
<proteinExistence type="predicted"/>
<evidence type="ECO:0000313" key="11">
    <source>
        <dbReference type="Proteomes" id="UP000231252"/>
    </source>
</evidence>
<feature type="transmembrane region" description="Helical" evidence="8">
    <location>
        <begin position="847"/>
        <end position="869"/>
    </location>
</feature>
<keyword evidence="3" id="KW-0547">Nucleotide-binding</keyword>
<dbReference type="InterPro" id="IPR036412">
    <property type="entry name" value="HAD-like_sf"/>
</dbReference>
<evidence type="ECO:0000256" key="4">
    <source>
        <dbReference type="ARBA" id="ARBA00022840"/>
    </source>
</evidence>
<dbReference type="Gene3D" id="3.40.50.1000">
    <property type="entry name" value="HAD superfamily/HAD-like"/>
    <property type="match status" value="1"/>
</dbReference>
<dbReference type="Pfam" id="PF00122">
    <property type="entry name" value="E1-E2_ATPase"/>
    <property type="match status" value="1"/>
</dbReference>
<feature type="transmembrane region" description="Helical" evidence="8">
    <location>
        <begin position="782"/>
        <end position="801"/>
    </location>
</feature>
<keyword evidence="2 8" id="KW-0812">Transmembrane</keyword>
<dbReference type="SFLD" id="SFLDF00027">
    <property type="entry name" value="p-type_atpase"/>
    <property type="match status" value="1"/>
</dbReference>
<feature type="transmembrane region" description="Helical" evidence="8">
    <location>
        <begin position="67"/>
        <end position="85"/>
    </location>
</feature>
<dbReference type="EMBL" id="PEYU01000060">
    <property type="protein sequence ID" value="PIS22302.1"/>
    <property type="molecule type" value="Genomic_DNA"/>
</dbReference>
<dbReference type="Gene3D" id="1.20.1110.10">
    <property type="entry name" value="Calcium-transporting ATPase, transmembrane domain"/>
    <property type="match status" value="1"/>
</dbReference>
<dbReference type="InterPro" id="IPR006068">
    <property type="entry name" value="ATPase_P-typ_cation-transptr_C"/>
</dbReference>
<dbReference type="InterPro" id="IPR044492">
    <property type="entry name" value="P_typ_ATPase_HD_dom"/>
</dbReference>
<protein>
    <recommendedName>
        <fullName evidence="9">Cation-transporting P-type ATPase N-terminal domain-containing protein</fullName>
    </recommendedName>
</protein>
<feature type="transmembrane region" description="Helical" evidence="8">
    <location>
        <begin position="700"/>
        <end position="723"/>
    </location>
</feature>
<evidence type="ECO:0000256" key="7">
    <source>
        <dbReference type="ARBA" id="ARBA00023136"/>
    </source>
</evidence>
<keyword evidence="7 8" id="KW-0472">Membrane</keyword>
<feature type="transmembrane region" description="Helical" evidence="8">
    <location>
        <begin position="669"/>
        <end position="694"/>
    </location>
</feature>
<dbReference type="PRINTS" id="PR00120">
    <property type="entry name" value="HATPASE"/>
</dbReference>
<gene>
    <name evidence="10" type="ORF">COT50_02680</name>
</gene>
<feature type="transmembrane region" description="Helical" evidence="8">
    <location>
        <begin position="813"/>
        <end position="835"/>
    </location>
</feature>
<dbReference type="InterPro" id="IPR001757">
    <property type="entry name" value="P_typ_ATPase"/>
</dbReference>
<dbReference type="SUPFAM" id="SSF81653">
    <property type="entry name" value="Calcium ATPase, transduction domain A"/>
    <property type="match status" value="1"/>
</dbReference>
<organism evidence="10 11">
    <name type="scientific">candidate division WWE3 bacterium CG08_land_8_20_14_0_20_41_10</name>
    <dbReference type="NCBI Taxonomy" id="1975085"/>
    <lineage>
        <taxon>Bacteria</taxon>
        <taxon>Katanobacteria</taxon>
    </lineage>
</organism>
<dbReference type="InterPro" id="IPR023299">
    <property type="entry name" value="ATPase_P-typ_cyto_dom_N"/>
</dbReference>
<dbReference type="SFLD" id="SFLDG00002">
    <property type="entry name" value="C1.7:_P-type_atpase_like"/>
    <property type="match status" value="1"/>
</dbReference>
<feature type="transmembrane region" description="Helical" evidence="8">
    <location>
        <begin position="248"/>
        <end position="274"/>
    </location>
</feature>
<dbReference type="Gene3D" id="2.70.150.10">
    <property type="entry name" value="Calcium-transporting ATPase, cytoplasmic transduction domain A"/>
    <property type="match status" value="1"/>
</dbReference>
<evidence type="ECO:0000256" key="3">
    <source>
        <dbReference type="ARBA" id="ARBA00022741"/>
    </source>
</evidence>
<sequence length="879" mass="94532">MPQSYSGLSEVDAQSRLEKYGLNQIKEGNRATPLKILLRQIKGNFIIYLLAVSAIISFAVGRFETMYTLFAVVAVVIVFGFIQEYKSEKAVSALKNMLTQFSVVVRDGREQQVESVKLVPGDILVLRNGEKVPADCTVLEQKLLLLNESILTGEAKEVEKGGEDTTINMGSFIVGGHCTAEVVNTGMNTKFGKIALLISGADKELTLQKRVNEIGKYTVIVGVAVSLATGALMLARNPSLDWVNLTEILILVVALAVSTFPEGLPVVLTTTLAVGAAKMAKQNAIVNRMGVIETLGETTVICSDKTGTITTGQMTVKQIFCGNEVYDVSGAGFDIEGKITLRRDGENAEGSGLVARTTKELEMALKCAVICNDAKIDRQNQGSAVKVIGSPTEGALLVMGAKAGIYKDGLEVVRLEEIPFSSERKMMSVLTGGGMVYAKGAPEVILEKCAFLAKDGQEMPLSGSNKTIIRTLVNEMSQNCYRTLALAYKRTDSMDSKSLLYQEEGLVFLGVLGLEDPPREEVALAIKTAKIAGIEVKMVTGDNIETAISIGKQIGLVGQALEGSQIDGLSDAELAQAVESVAIFARVRPEHKIRIVRALKHNGEVVAMTGDGVNDAPALKESHIGIAMGKNGTDVSRAVADITLKDDNFATIISAIKEGRAVFNNIQKFVAFQLACNLAELIILFVGVLLASVFGWQVPIITAIQILFMNLVTDSIPAITLGFNPTSPDIMLAKPRGSGGGNEILNKFTVRTLVFAGILMTFFSLLANYFSFNLWGQNQTQAATTTVATLICVEVISAFTFRSFRKPVLSRSPFVNMPLLWAAVGSVLVTLAIIYTPLSGFFETTIISARNWLMIVGLCLGISVIYDLAKLLKPQTQHA</sequence>
<dbReference type="Pfam" id="PF13246">
    <property type="entry name" value="Cation_ATPase"/>
    <property type="match status" value="1"/>
</dbReference>
<dbReference type="InterPro" id="IPR023214">
    <property type="entry name" value="HAD_sf"/>
</dbReference>
<comment type="caution">
    <text evidence="10">The sequence shown here is derived from an EMBL/GenBank/DDBJ whole genome shotgun (WGS) entry which is preliminary data.</text>
</comment>
<evidence type="ECO:0000256" key="5">
    <source>
        <dbReference type="ARBA" id="ARBA00022967"/>
    </source>
</evidence>
<dbReference type="InterPro" id="IPR059000">
    <property type="entry name" value="ATPase_P-type_domA"/>
</dbReference>
<name>A0A2H0XBL8_UNCKA</name>
<dbReference type="InterPro" id="IPR004014">
    <property type="entry name" value="ATPase_P-typ_cation-transptr_N"/>
</dbReference>
<dbReference type="Pfam" id="PF00690">
    <property type="entry name" value="Cation_ATPase_N"/>
    <property type="match status" value="1"/>
</dbReference>
<evidence type="ECO:0000256" key="1">
    <source>
        <dbReference type="ARBA" id="ARBA00004141"/>
    </source>
</evidence>
<dbReference type="Pfam" id="PF00689">
    <property type="entry name" value="Cation_ATPase_C"/>
    <property type="match status" value="1"/>
</dbReference>
<dbReference type="SUPFAM" id="SSF81660">
    <property type="entry name" value="Metal cation-transporting ATPase, ATP-binding domain N"/>
    <property type="match status" value="1"/>
</dbReference>
<dbReference type="NCBIfam" id="TIGR01494">
    <property type="entry name" value="ATPase_P-type"/>
    <property type="match status" value="2"/>
</dbReference>
<evidence type="ECO:0000256" key="2">
    <source>
        <dbReference type="ARBA" id="ARBA00022692"/>
    </source>
</evidence>
<keyword evidence="6 8" id="KW-1133">Transmembrane helix</keyword>
<keyword evidence="5" id="KW-1278">Translocase</keyword>
<evidence type="ECO:0000259" key="9">
    <source>
        <dbReference type="SMART" id="SM00831"/>
    </source>
</evidence>
<dbReference type="InterPro" id="IPR008250">
    <property type="entry name" value="ATPase_P-typ_transduc_dom_A_sf"/>
</dbReference>
<dbReference type="Proteomes" id="UP000231252">
    <property type="component" value="Unassembled WGS sequence"/>
</dbReference>
<dbReference type="GO" id="GO:0016020">
    <property type="term" value="C:membrane"/>
    <property type="evidence" value="ECO:0007669"/>
    <property type="project" value="UniProtKB-SubCell"/>
</dbReference>
<dbReference type="PRINTS" id="PR00119">
    <property type="entry name" value="CATATPASE"/>
</dbReference>
<feature type="domain" description="Cation-transporting P-type ATPase N-terminal" evidence="9">
    <location>
        <begin position="1"/>
        <end position="62"/>
    </location>
</feature>
<keyword evidence="4" id="KW-0067">ATP-binding</keyword>
<dbReference type="SMART" id="SM00831">
    <property type="entry name" value="Cation_ATPase_N"/>
    <property type="match status" value="1"/>
</dbReference>
<dbReference type="PROSITE" id="PS00154">
    <property type="entry name" value="ATPASE_E1_E2"/>
    <property type="match status" value="1"/>
</dbReference>
<feature type="transmembrane region" description="Helical" evidence="8">
    <location>
        <begin position="217"/>
        <end position="236"/>
    </location>
</feature>
<dbReference type="InterPro" id="IPR018303">
    <property type="entry name" value="ATPase_P-typ_P_site"/>
</dbReference>
<dbReference type="InterPro" id="IPR023298">
    <property type="entry name" value="ATPase_P-typ_TM_dom_sf"/>
</dbReference>
<reference evidence="11" key="1">
    <citation type="submission" date="2017-09" db="EMBL/GenBank/DDBJ databases">
        <title>Depth-based differentiation of microbial function through sediment-hosted aquifers and enrichment of novel symbionts in the deep terrestrial subsurface.</title>
        <authorList>
            <person name="Probst A.J."/>
            <person name="Ladd B."/>
            <person name="Jarett J.K."/>
            <person name="Geller-Mcgrath D.E."/>
            <person name="Sieber C.M.K."/>
            <person name="Emerson J.B."/>
            <person name="Anantharaman K."/>
            <person name="Thomas B.C."/>
            <person name="Malmstrom R."/>
            <person name="Stieglmeier M."/>
            <person name="Klingl A."/>
            <person name="Woyke T."/>
            <person name="Ryan C.M."/>
            <person name="Banfield J.F."/>
        </authorList>
    </citation>
    <scope>NUCLEOTIDE SEQUENCE [LARGE SCALE GENOMIC DNA]</scope>
</reference>
<dbReference type="PANTHER" id="PTHR42861">
    <property type="entry name" value="CALCIUM-TRANSPORTING ATPASE"/>
    <property type="match status" value="1"/>
</dbReference>
<comment type="subcellular location">
    <subcellularLocation>
        <location evidence="1">Membrane</location>
        <topology evidence="1">Multi-pass membrane protein</topology>
    </subcellularLocation>
</comment>
<feature type="transmembrane region" description="Helical" evidence="8">
    <location>
        <begin position="45"/>
        <end position="61"/>
    </location>
</feature>
<dbReference type="GO" id="GO:0016887">
    <property type="term" value="F:ATP hydrolysis activity"/>
    <property type="evidence" value="ECO:0007669"/>
    <property type="project" value="InterPro"/>
</dbReference>
<dbReference type="AlphaFoldDB" id="A0A2H0XBL8"/>
<accession>A0A2H0XBL8</accession>
<feature type="transmembrane region" description="Helical" evidence="8">
    <location>
        <begin position="744"/>
        <end position="770"/>
    </location>
</feature>
<dbReference type="SFLD" id="SFLDS00003">
    <property type="entry name" value="Haloacid_Dehalogenase"/>
    <property type="match status" value="1"/>
</dbReference>
<dbReference type="GO" id="GO:0005524">
    <property type="term" value="F:ATP binding"/>
    <property type="evidence" value="ECO:0007669"/>
    <property type="project" value="UniProtKB-KW"/>
</dbReference>
<evidence type="ECO:0000256" key="8">
    <source>
        <dbReference type="SAM" id="Phobius"/>
    </source>
</evidence>
<evidence type="ECO:0000313" key="10">
    <source>
        <dbReference type="EMBL" id="PIS22302.1"/>
    </source>
</evidence>
<dbReference type="Gene3D" id="3.40.1110.10">
    <property type="entry name" value="Calcium-transporting ATPase, cytoplasmic domain N"/>
    <property type="match status" value="1"/>
</dbReference>